<keyword evidence="2" id="KW-1185">Reference proteome</keyword>
<gene>
    <name evidence="1" type="ORF">AVEN_89710_1</name>
</gene>
<protein>
    <submittedName>
        <fullName evidence="1">Uncharacterized protein</fullName>
    </submittedName>
</protein>
<accession>A0A4Y2S432</accession>
<comment type="caution">
    <text evidence="1">The sequence shown here is derived from an EMBL/GenBank/DDBJ whole genome shotgun (WGS) entry which is preliminary data.</text>
</comment>
<organism evidence="1 2">
    <name type="scientific">Araneus ventricosus</name>
    <name type="common">Orbweaver spider</name>
    <name type="synonym">Epeira ventricosa</name>
    <dbReference type="NCBI Taxonomy" id="182803"/>
    <lineage>
        <taxon>Eukaryota</taxon>
        <taxon>Metazoa</taxon>
        <taxon>Ecdysozoa</taxon>
        <taxon>Arthropoda</taxon>
        <taxon>Chelicerata</taxon>
        <taxon>Arachnida</taxon>
        <taxon>Araneae</taxon>
        <taxon>Araneomorphae</taxon>
        <taxon>Entelegynae</taxon>
        <taxon>Araneoidea</taxon>
        <taxon>Araneidae</taxon>
        <taxon>Araneus</taxon>
    </lineage>
</organism>
<evidence type="ECO:0000313" key="2">
    <source>
        <dbReference type="Proteomes" id="UP000499080"/>
    </source>
</evidence>
<dbReference type="EMBL" id="BGPR01019470">
    <property type="protein sequence ID" value="GBN82025.1"/>
    <property type="molecule type" value="Genomic_DNA"/>
</dbReference>
<dbReference type="Proteomes" id="UP000499080">
    <property type="component" value="Unassembled WGS sequence"/>
</dbReference>
<sequence length="87" mass="9822">MPPGHQSPFQNGHWRHITECFGETLEKCERTLEIYTRALKMIPLTGRPNLRLILGETLTSRMSSVLSAASLSVHPSLNIWLSHTRGI</sequence>
<dbReference type="AlphaFoldDB" id="A0A4Y2S432"/>
<name>A0A4Y2S432_ARAVE</name>
<proteinExistence type="predicted"/>
<reference evidence="1 2" key="1">
    <citation type="journal article" date="2019" name="Sci. Rep.">
        <title>Orb-weaving spider Araneus ventricosus genome elucidates the spidroin gene catalogue.</title>
        <authorList>
            <person name="Kono N."/>
            <person name="Nakamura H."/>
            <person name="Ohtoshi R."/>
            <person name="Moran D.A.P."/>
            <person name="Shinohara A."/>
            <person name="Yoshida Y."/>
            <person name="Fujiwara M."/>
            <person name="Mori M."/>
            <person name="Tomita M."/>
            <person name="Arakawa K."/>
        </authorList>
    </citation>
    <scope>NUCLEOTIDE SEQUENCE [LARGE SCALE GENOMIC DNA]</scope>
</reference>
<evidence type="ECO:0000313" key="1">
    <source>
        <dbReference type="EMBL" id="GBN82025.1"/>
    </source>
</evidence>